<dbReference type="CDD" id="cd09532">
    <property type="entry name" value="SAM_SLA1_fungal"/>
    <property type="match status" value="1"/>
</dbReference>
<feature type="region of interest" description="Disordered" evidence="18">
    <location>
        <begin position="158"/>
        <end position="282"/>
    </location>
</feature>
<evidence type="ECO:0000256" key="10">
    <source>
        <dbReference type="ARBA" id="ARBA00022737"/>
    </source>
</evidence>
<evidence type="ECO:0000256" key="7">
    <source>
        <dbReference type="ARBA" id="ARBA00022475"/>
    </source>
</evidence>
<evidence type="ECO:0000256" key="14">
    <source>
        <dbReference type="ARBA" id="ARBA00023212"/>
    </source>
</evidence>
<dbReference type="InterPro" id="IPR056996">
    <property type="entry name" value="PH_SLA1"/>
</dbReference>
<feature type="compositionally biased region" description="Basic and acidic residues" evidence="18">
    <location>
        <begin position="625"/>
        <end position="648"/>
    </location>
</feature>
<keyword evidence="14" id="KW-0206">Cytoskeleton</keyword>
<dbReference type="InterPro" id="IPR007131">
    <property type="entry name" value="SHD1"/>
</dbReference>
<dbReference type="InterPro" id="IPR035821">
    <property type="entry name" value="Sla1_SH3_3"/>
</dbReference>
<dbReference type="GO" id="GO:0005634">
    <property type="term" value="C:nucleus"/>
    <property type="evidence" value="ECO:0007669"/>
    <property type="project" value="TreeGrafter"/>
</dbReference>
<feature type="compositionally biased region" description="Low complexity" evidence="18">
    <location>
        <begin position="611"/>
        <end position="624"/>
    </location>
</feature>
<evidence type="ECO:0000313" key="20">
    <source>
        <dbReference type="EMBL" id="KAK5782462.1"/>
    </source>
</evidence>
<dbReference type="PROSITE" id="PS50002">
    <property type="entry name" value="SH3"/>
    <property type="match status" value="3"/>
</dbReference>
<sequence length="1245" mass="136503">MTVFIGIYKAIYSYEPQTTDELAIEENDLLYLLAKSDIDEWWTVKKRLLGTDTEEPTGLVPSNYIEEAPVISHVKALYDYEQPQNPSEELVFHENDTFDVYDDRDPDWILVKSNTSNEYGFVPGNYVEPIGDNTSTVAAAINTNNTTVAVAAATTTTTASTTPATVSNFLPPPQHNARSNYVDSQPFPDSKNNERNSQNNINEAQEEEDIPPPKPMRPVSTMMDNNSGMDSSPKGNRERARSGASYYSGDEDRYYDNSYSQNRRNINTDNYNRHTDDNDEPQDDFYQTWNIQEIDGRKKHKAKLAIGHNKISFIPSKKDSVPQEWTIDKLVSYDHEKKHMFLEFVDPYKNLELHTGSNDKCNEIMTILGEYKGASRGAGLKEIENASQIKKKGKILYDFIAESHDELTVKEGDIVYIVNDKKSPDWWMCENVSTGKRGVIPAQFVERMTGSQNKPERSSSGFFSSFKKVAKGSNSKSPSKAKSSTLGGLNFSVDSGTWKSDANQDISEKKSRSRFNSFSHKKKASSSAASANADSNSSKKTFPDPKKSRIWVDRTGTFKVEAQFIGCADGKIHLHKANGVKIAVAAEKLSEDDLVYVERVTGFSLDKFKPNVNNNTTTSGLSSSKDAREQERERRRRIREKEEKERDRMLRERELMELKKARELLDEERQRLQQQKELPPAKPPRPDVSNNVDRRSSTRRTSSNTKTNNYDWFEFFLNCGVDVSNCQRYTINFDREQITEDMQADINSSMLRTLGLREGDIVRVMKYLDNKFGRENQPAPTGNMFTQPDGSLKDNTGSQLSNNISHQVQPQLTAPATQPPTNIVDDDSWTARPASKSQPNLVVSNNEFTGSVQELLDLEPLTPKKAAQATSVNYATESTVPAPKLDNLESVKSTSDSTQASHITSTLTGGPAILPLDPFKTGGNNILPISTSFVMMPFITGGVMPLQKTGGMSIPQTTFGAQLTGGVLPVQKTANGLIPITTTGGTMPQTTFGTQVTGGLMPLQTTGGFSGIPNTSFGLPPVGSVLPVQKTGSGIIPASTTGGAMLPLQVTGGAVPQTSFMTQSITGNVNGVPQTSFGNQITGGTNIIPTTSFINQMTGGANVMPTTGFGNQLTGGANIMPQTSLAGMQTTGDAMPLQRTGGFQPQSKFGIALQQTGGLAPLSQNQWTGGVMQQPQFVNNQIGSLAQGLQKTSISQTPTIATQQPMLQTQPTGFGFGNGPQLSQQPQQRQANIMNASAANPFGFS</sequence>
<evidence type="ECO:0000313" key="21">
    <source>
        <dbReference type="Proteomes" id="UP001306508"/>
    </source>
</evidence>
<keyword evidence="8" id="KW-0963">Cytoplasm</keyword>
<accession>A0AAN8A8B3</accession>
<dbReference type="Pfam" id="PF00018">
    <property type="entry name" value="SH3_1"/>
    <property type="match status" value="2"/>
</dbReference>
<evidence type="ECO:0000256" key="4">
    <source>
        <dbReference type="ARBA" id="ARBA00007948"/>
    </source>
</evidence>
<proteinExistence type="inferred from homology"/>
<feature type="domain" description="SH3" evidence="19">
    <location>
        <begin position="3"/>
        <end position="67"/>
    </location>
</feature>
<evidence type="ECO:0000256" key="3">
    <source>
        <dbReference type="ARBA" id="ARBA00004413"/>
    </source>
</evidence>
<dbReference type="GO" id="GO:0003779">
    <property type="term" value="F:actin binding"/>
    <property type="evidence" value="ECO:0007669"/>
    <property type="project" value="UniProtKB-KW"/>
</dbReference>
<evidence type="ECO:0000256" key="17">
    <source>
        <dbReference type="PROSITE-ProRule" id="PRU00192"/>
    </source>
</evidence>
<dbReference type="GO" id="GO:0030674">
    <property type="term" value="F:protein-macromolecule adaptor activity"/>
    <property type="evidence" value="ECO:0007669"/>
    <property type="project" value="InterPro"/>
</dbReference>
<feature type="compositionally biased region" description="Low complexity" evidence="18">
    <location>
        <begin position="158"/>
        <end position="168"/>
    </location>
</feature>
<dbReference type="GO" id="GO:0010008">
    <property type="term" value="C:endosome membrane"/>
    <property type="evidence" value="ECO:0007669"/>
    <property type="project" value="UniProtKB-SubCell"/>
</dbReference>
<feature type="domain" description="SH3" evidence="19">
    <location>
        <begin position="388"/>
        <end position="450"/>
    </location>
</feature>
<keyword evidence="12" id="KW-0472">Membrane</keyword>
<dbReference type="CDD" id="cd11775">
    <property type="entry name" value="SH3_Sla1p_3"/>
    <property type="match status" value="1"/>
</dbReference>
<keyword evidence="11" id="KW-0967">Endosome</keyword>
<dbReference type="CDD" id="cd11773">
    <property type="entry name" value="SH3_Sla1p_1"/>
    <property type="match status" value="1"/>
</dbReference>
<evidence type="ECO:0000256" key="5">
    <source>
        <dbReference type="ARBA" id="ARBA00020357"/>
    </source>
</evidence>
<dbReference type="Pfam" id="PF24081">
    <property type="entry name" value="PH_SLA1"/>
    <property type="match status" value="1"/>
</dbReference>
<name>A0AAN8A8B3_9SACH</name>
<evidence type="ECO:0000256" key="16">
    <source>
        <dbReference type="ARBA" id="ARBA00070651"/>
    </source>
</evidence>
<protein>
    <recommendedName>
        <fullName evidence="5">Actin cytoskeleton-regulatory complex protein SLA1</fullName>
    </recommendedName>
    <alternativeName>
        <fullName evidence="16">Actin cytoskeleton-regulatory complex protein sla1</fullName>
    </alternativeName>
</protein>
<evidence type="ECO:0000256" key="1">
    <source>
        <dbReference type="ARBA" id="ARBA00004125"/>
    </source>
</evidence>
<comment type="caution">
    <text evidence="20">The sequence shown here is derived from an EMBL/GenBank/DDBJ whole genome shotgun (WGS) entry which is preliminary data.</text>
</comment>
<dbReference type="FunFam" id="2.30.30.700:FF:000001">
    <property type="entry name" value="Actin cytoskeleton-regulatory complex protein SLA1"/>
    <property type="match status" value="1"/>
</dbReference>
<dbReference type="SMART" id="SM00326">
    <property type="entry name" value="SH3"/>
    <property type="match status" value="3"/>
</dbReference>
<feature type="region of interest" description="Disordered" evidence="18">
    <location>
        <begin position="500"/>
        <end position="546"/>
    </location>
</feature>
<comment type="subcellular location">
    <subcellularLocation>
        <location evidence="3">Cell membrane</location>
        <topology evidence="3">Peripheral membrane protein</topology>
        <orientation evidence="3">Cytoplasmic side</orientation>
    </subcellularLocation>
    <subcellularLocation>
        <location evidence="2">Cytoplasm</location>
        <location evidence="2">Cytoskeleton</location>
        <location evidence="2">Actin patch</location>
    </subcellularLocation>
    <subcellularLocation>
        <location evidence="1">Endosome membrane</location>
        <topology evidence="1">Peripheral membrane protein</topology>
        <orientation evidence="1">Cytoplasmic side</orientation>
    </subcellularLocation>
</comment>
<feature type="compositionally biased region" description="Low complexity" evidence="18">
    <location>
        <begin position="525"/>
        <end position="540"/>
    </location>
</feature>
<reference evidence="21" key="1">
    <citation type="submission" date="2023-07" db="EMBL/GenBank/DDBJ databases">
        <title>A draft genome of Kazachstania heterogenica Y-27499.</title>
        <authorList>
            <person name="Donic C."/>
            <person name="Kralova J.S."/>
            <person name="Fidel L."/>
            <person name="Ben-Dor S."/>
            <person name="Jung S."/>
        </authorList>
    </citation>
    <scope>NUCLEOTIDE SEQUENCE [LARGE SCALE GENOMIC DNA]</scope>
    <source>
        <strain evidence="21">Y27499</strain>
    </source>
</reference>
<feature type="compositionally biased region" description="Polar residues" evidence="18">
    <location>
        <begin position="222"/>
        <end position="234"/>
    </location>
</feature>
<keyword evidence="6 17" id="KW-0728">SH3 domain</keyword>
<dbReference type="GO" id="GO:0006897">
    <property type="term" value="P:endocytosis"/>
    <property type="evidence" value="ECO:0007669"/>
    <property type="project" value="UniProtKB-KW"/>
</dbReference>
<dbReference type="Gene3D" id="2.30.30.700">
    <property type="entry name" value="SLA1 homology domain 1"/>
    <property type="match status" value="1"/>
</dbReference>
<dbReference type="Gene3D" id="1.10.150.50">
    <property type="entry name" value="Transcription Factor, Ets-1"/>
    <property type="match status" value="1"/>
</dbReference>
<dbReference type="Gene3D" id="2.30.30.40">
    <property type="entry name" value="SH3 Domains"/>
    <property type="match status" value="3"/>
</dbReference>
<dbReference type="GO" id="GO:0030833">
    <property type="term" value="P:regulation of actin filament polymerization"/>
    <property type="evidence" value="ECO:0007669"/>
    <property type="project" value="TreeGrafter"/>
</dbReference>
<dbReference type="Proteomes" id="UP001306508">
    <property type="component" value="Unassembled WGS sequence"/>
</dbReference>
<dbReference type="PRINTS" id="PR00452">
    <property type="entry name" value="SH3DOMAIN"/>
</dbReference>
<evidence type="ECO:0000256" key="12">
    <source>
        <dbReference type="ARBA" id="ARBA00023136"/>
    </source>
</evidence>
<dbReference type="FunFam" id="2.30.30.40:FF:000300">
    <property type="entry name" value="Actin cytoskeleton-regulatory complex protein SLA1"/>
    <property type="match status" value="1"/>
</dbReference>
<feature type="region of interest" description="Disordered" evidence="18">
    <location>
        <begin position="772"/>
        <end position="842"/>
    </location>
</feature>
<keyword evidence="21" id="KW-1185">Reference proteome</keyword>
<dbReference type="GO" id="GO:0043130">
    <property type="term" value="F:ubiquitin binding"/>
    <property type="evidence" value="ECO:0007669"/>
    <property type="project" value="InterPro"/>
</dbReference>
<keyword evidence="9" id="KW-0254">Endocytosis</keyword>
<feature type="domain" description="SH3" evidence="19">
    <location>
        <begin position="69"/>
        <end position="132"/>
    </location>
</feature>
<dbReference type="PANTHER" id="PTHR15735">
    <property type="entry name" value="FCH AND DOUBLE SH3 DOMAINS PROTEIN"/>
    <property type="match status" value="1"/>
</dbReference>
<evidence type="ECO:0000256" key="11">
    <source>
        <dbReference type="ARBA" id="ARBA00022753"/>
    </source>
</evidence>
<dbReference type="PANTHER" id="PTHR15735:SF19">
    <property type="entry name" value="ACTIN CYTOSKELETON-REGULATORY COMPLEX PROTEIN SLA1"/>
    <property type="match status" value="1"/>
</dbReference>
<feature type="region of interest" description="Disordered" evidence="18">
    <location>
        <begin position="668"/>
        <end position="704"/>
    </location>
</feature>
<dbReference type="GO" id="GO:0042802">
    <property type="term" value="F:identical protein binding"/>
    <property type="evidence" value="ECO:0007669"/>
    <property type="project" value="InterPro"/>
</dbReference>
<keyword evidence="13" id="KW-0009">Actin-binding</keyword>
<feature type="compositionally biased region" description="Low complexity" evidence="18">
    <location>
        <begin position="807"/>
        <end position="821"/>
    </location>
</feature>
<dbReference type="InterPro" id="IPR001452">
    <property type="entry name" value="SH3_domain"/>
</dbReference>
<dbReference type="InterPro" id="IPR035800">
    <property type="entry name" value="Sla1_SH3_1"/>
</dbReference>
<keyword evidence="7" id="KW-1003">Cell membrane</keyword>
<evidence type="ECO:0000256" key="9">
    <source>
        <dbReference type="ARBA" id="ARBA00022583"/>
    </source>
</evidence>
<dbReference type="GO" id="GO:0030479">
    <property type="term" value="C:actin cortical patch"/>
    <property type="evidence" value="ECO:0007669"/>
    <property type="project" value="UniProtKB-SubCell"/>
</dbReference>
<feature type="compositionally biased region" description="Polar residues" evidence="18">
    <location>
        <begin position="257"/>
        <end position="270"/>
    </location>
</feature>
<dbReference type="InterPro" id="IPR036028">
    <property type="entry name" value="SH3-like_dom_sf"/>
</dbReference>
<evidence type="ECO:0000256" key="6">
    <source>
        <dbReference type="ARBA" id="ARBA00022443"/>
    </source>
</evidence>
<gene>
    <name evidence="20" type="ORF">RI543_000015</name>
</gene>
<dbReference type="SUPFAM" id="SSF50044">
    <property type="entry name" value="SH3-domain"/>
    <property type="match status" value="3"/>
</dbReference>
<dbReference type="AlphaFoldDB" id="A0AAN8A8B3"/>
<evidence type="ECO:0000259" key="19">
    <source>
        <dbReference type="PROSITE" id="PS50002"/>
    </source>
</evidence>
<feature type="compositionally biased region" description="Polar residues" evidence="18">
    <location>
        <begin position="778"/>
        <end position="806"/>
    </location>
</feature>
<evidence type="ECO:0000256" key="8">
    <source>
        <dbReference type="ARBA" id="ARBA00022490"/>
    </source>
</evidence>
<dbReference type="Pfam" id="PF03983">
    <property type="entry name" value="SHD1"/>
    <property type="match status" value="1"/>
</dbReference>
<evidence type="ECO:0000256" key="2">
    <source>
        <dbReference type="ARBA" id="ARBA00004134"/>
    </source>
</evidence>
<keyword evidence="10" id="KW-0677">Repeat</keyword>
<comment type="function">
    <text evidence="15">Component of the PAN1 actin cytoskeleton-regulatory complex required for the internalization of endosomes during actin-coupled endocytosis. The complex links the site of endocytosis to the cell membrane-associated actin cytoskeleton. Mediates uptake of external molecules and vacuolar degradation of plasma membrane proteins. Plays a role in the proper organization of the cell membrane-associated actin cytoskeleton and promotes its destabilization.</text>
</comment>
<dbReference type="GO" id="GO:0005886">
    <property type="term" value="C:plasma membrane"/>
    <property type="evidence" value="ECO:0007669"/>
    <property type="project" value="UniProtKB-SubCell"/>
</dbReference>
<dbReference type="Pfam" id="PF14604">
    <property type="entry name" value="SH3_9"/>
    <property type="match status" value="1"/>
</dbReference>
<dbReference type="EMBL" id="JAWIZZ010000002">
    <property type="protein sequence ID" value="KAK5782462.1"/>
    <property type="molecule type" value="Genomic_DNA"/>
</dbReference>
<dbReference type="FunFam" id="1.10.150.50:FF:000094">
    <property type="entry name" value="Actin cytoskeleton-regulatory complex protein SLA1"/>
    <property type="match status" value="1"/>
</dbReference>
<evidence type="ECO:0000256" key="18">
    <source>
        <dbReference type="SAM" id="MobiDB-lite"/>
    </source>
</evidence>
<organism evidence="20 21">
    <name type="scientific">Arxiozyma heterogenica</name>
    <dbReference type="NCBI Taxonomy" id="278026"/>
    <lineage>
        <taxon>Eukaryota</taxon>
        <taxon>Fungi</taxon>
        <taxon>Dikarya</taxon>
        <taxon>Ascomycota</taxon>
        <taxon>Saccharomycotina</taxon>
        <taxon>Saccharomycetes</taxon>
        <taxon>Saccharomycetales</taxon>
        <taxon>Saccharomycetaceae</taxon>
        <taxon>Arxiozyma</taxon>
    </lineage>
</organism>
<dbReference type="GO" id="GO:0000147">
    <property type="term" value="P:actin cortical patch assembly"/>
    <property type="evidence" value="ECO:0007669"/>
    <property type="project" value="TreeGrafter"/>
</dbReference>
<evidence type="ECO:0000256" key="13">
    <source>
        <dbReference type="ARBA" id="ARBA00023203"/>
    </source>
</evidence>
<evidence type="ECO:0000256" key="15">
    <source>
        <dbReference type="ARBA" id="ARBA00025194"/>
    </source>
</evidence>
<comment type="similarity">
    <text evidence="4">Belongs to the SLA1 family.</text>
</comment>
<feature type="region of interest" description="Disordered" evidence="18">
    <location>
        <begin position="607"/>
        <end position="648"/>
    </location>
</feature>
<dbReference type="InterPro" id="IPR013761">
    <property type="entry name" value="SAM/pointed_sf"/>
</dbReference>